<dbReference type="GO" id="GO:0035091">
    <property type="term" value="F:phosphatidylinositol binding"/>
    <property type="evidence" value="ECO:0007669"/>
    <property type="project" value="InterPro"/>
</dbReference>
<evidence type="ECO:0000259" key="6">
    <source>
        <dbReference type="PROSITE" id="PS50195"/>
    </source>
</evidence>
<evidence type="ECO:0000256" key="2">
    <source>
        <dbReference type="ARBA" id="ARBA00022737"/>
    </source>
</evidence>
<evidence type="ECO:0000313" key="8">
    <source>
        <dbReference type="Proteomes" id="UP001346149"/>
    </source>
</evidence>
<dbReference type="CDD" id="cd06093">
    <property type="entry name" value="PX_domain"/>
    <property type="match status" value="1"/>
</dbReference>
<keyword evidence="2" id="KW-0677">Repeat</keyword>
<dbReference type="Proteomes" id="UP001346149">
    <property type="component" value="Unassembled WGS sequence"/>
</dbReference>
<dbReference type="Pfam" id="PF00787">
    <property type="entry name" value="PX"/>
    <property type="match status" value="1"/>
</dbReference>
<proteinExistence type="predicted"/>
<gene>
    <name evidence="7" type="ORF">SAY86_016316</name>
</gene>
<dbReference type="GO" id="GO:0008270">
    <property type="term" value="F:zinc ion binding"/>
    <property type="evidence" value="ECO:0007669"/>
    <property type="project" value="UniProtKB-KW"/>
</dbReference>
<sequence length="1030" mass="116055">MVKNEQTGLLRGKMSPSGIVASPDLLDAVGSKSPLSLSQNSVLVTTRLSRAVHCIDRSDSELGSSRSFGDENDSDAFSSAGRLDCNLIVRFSRGSRNRDDLNSNDRANVCADPHELDGAPVLRDFLPLGASVDAKSGALNERILFEASNASLSELGTREQYIQRSKLNSDDGMMLNPKEDEEGGELLKHGHSEDEDSCYNYGSDDSCGKNLPYSRNIQHDMGGKDDRNPFLMNSSVAFGADDWNYFVEEMDEVRANPLIFDTSHEPRKMNLEIQRHLLDRPYEGWWDLSSAWKSDEGKDLKDLSVVEEQVLDPYTGSSTRKVHPGPQELAGREPHKEVLSSTQSRNQVRDADELQEYLNNCSIIDIFEMHQEPAVGKVHFELDEFPKVKQISKEVDLHCLNPEKLINTDPRHVEDMLSEDIEVKLDPLSDSTMNEILLDQVIPLNIKTALSDDEMQNLSEPETDQTTWSTNLQLSRDLYTEHTSPTKVETVELNECLDDVLHDMEEILLDATNSPGARFSHGKRNSLSGSSFSQRDAGLTVSTSAADDMEPFIKQKMRIDGVEVIGAKQKKGGVSLSERLVGVKEYTVYIMKVWSGNDQWMVERRYRDFLTLYRRLKSLFAEQGWSLPSEWFSIDNESRKVFGRASPDVISERSALIQDCLQSVIHHRSGTHPPNSLLWFLSPQDSDLVPSSPEQNIRLADQSIREIENNSSLGKTIPLIVDIRPFKSMKELLEGQHYCCAGCRKHFDEGRTLVRDFVQTLGWGKPRMCQYTGQLFCSSCHIYDTTVLPARVLHYWDFTEHLVCQLAKSYLDSIQDKPMLCVSAVHPSLFTKVSGLLHVMCTRRRIRSMLPFVRCPFRRSIDRGLGCRSYLLDSNDFFALRDLIDLSKGVFSALPTMLETFSRKILEHITEQCLICCDVGIPCSAKQACFDPSSLIFPFQEDEVERCRFCKLVFHKKCFKRLEKCPCQAQLISQVGALGGHSERLGSRSQSALSTGFLSRLFPKVSSDRTKDSREDGAIILMDSLPSASL</sequence>
<feature type="region of interest" description="Disordered" evidence="5">
    <location>
        <begin position="314"/>
        <end position="347"/>
    </location>
</feature>
<feature type="domain" description="PX" evidence="6">
    <location>
        <begin position="567"/>
        <end position="688"/>
    </location>
</feature>
<dbReference type="SUPFAM" id="SSF64268">
    <property type="entry name" value="PX domain"/>
    <property type="match status" value="1"/>
</dbReference>
<dbReference type="SMART" id="SM01175">
    <property type="entry name" value="DUF4206"/>
    <property type="match status" value="1"/>
</dbReference>
<evidence type="ECO:0000256" key="4">
    <source>
        <dbReference type="ARBA" id="ARBA00022833"/>
    </source>
</evidence>
<dbReference type="InterPro" id="IPR051366">
    <property type="entry name" value="DEF8"/>
</dbReference>
<dbReference type="GO" id="GO:0005768">
    <property type="term" value="C:endosome"/>
    <property type="evidence" value="ECO:0007669"/>
    <property type="project" value="UniProtKB-ARBA"/>
</dbReference>
<reference evidence="7 8" key="1">
    <citation type="journal article" date="2023" name="Hortic Res">
        <title>Pangenome of water caltrop reveals structural variations and asymmetric subgenome divergence after allopolyploidization.</title>
        <authorList>
            <person name="Zhang X."/>
            <person name="Chen Y."/>
            <person name="Wang L."/>
            <person name="Yuan Y."/>
            <person name="Fang M."/>
            <person name="Shi L."/>
            <person name="Lu R."/>
            <person name="Comes H.P."/>
            <person name="Ma Y."/>
            <person name="Chen Y."/>
            <person name="Huang G."/>
            <person name="Zhou Y."/>
            <person name="Zheng Z."/>
            <person name="Qiu Y."/>
        </authorList>
    </citation>
    <scope>NUCLEOTIDE SEQUENCE [LARGE SCALE GENOMIC DNA]</scope>
    <source>
        <strain evidence="7">F231</strain>
    </source>
</reference>
<evidence type="ECO:0000256" key="5">
    <source>
        <dbReference type="SAM" id="MobiDB-lite"/>
    </source>
</evidence>
<keyword evidence="3" id="KW-0863">Zinc-finger</keyword>
<dbReference type="EMBL" id="JAXQNO010000016">
    <property type="protein sequence ID" value="KAK4782214.1"/>
    <property type="molecule type" value="Genomic_DNA"/>
</dbReference>
<accession>A0AAN7LCY2</accession>
<dbReference type="AlphaFoldDB" id="A0AAN7LCY2"/>
<dbReference type="PANTHER" id="PTHR12326">
    <property type="entry name" value="PLECKSTRIN HOMOLOGY DOMAIN CONTAINING PROTEIN"/>
    <property type="match status" value="1"/>
</dbReference>
<evidence type="ECO:0000256" key="1">
    <source>
        <dbReference type="ARBA" id="ARBA00022723"/>
    </source>
</evidence>
<evidence type="ECO:0000256" key="3">
    <source>
        <dbReference type="ARBA" id="ARBA00022771"/>
    </source>
</evidence>
<dbReference type="GO" id="GO:0016020">
    <property type="term" value="C:membrane"/>
    <property type="evidence" value="ECO:0007669"/>
    <property type="project" value="UniProtKB-ARBA"/>
</dbReference>
<evidence type="ECO:0000313" key="7">
    <source>
        <dbReference type="EMBL" id="KAK4782214.1"/>
    </source>
</evidence>
<dbReference type="Pfam" id="PF13901">
    <property type="entry name" value="RH_dom"/>
    <property type="match status" value="1"/>
</dbReference>
<keyword evidence="8" id="KW-1185">Reference proteome</keyword>
<organism evidence="7 8">
    <name type="scientific">Trapa natans</name>
    <name type="common">Water chestnut</name>
    <dbReference type="NCBI Taxonomy" id="22666"/>
    <lineage>
        <taxon>Eukaryota</taxon>
        <taxon>Viridiplantae</taxon>
        <taxon>Streptophyta</taxon>
        <taxon>Embryophyta</taxon>
        <taxon>Tracheophyta</taxon>
        <taxon>Spermatophyta</taxon>
        <taxon>Magnoliopsida</taxon>
        <taxon>eudicotyledons</taxon>
        <taxon>Gunneridae</taxon>
        <taxon>Pentapetalae</taxon>
        <taxon>rosids</taxon>
        <taxon>malvids</taxon>
        <taxon>Myrtales</taxon>
        <taxon>Lythraceae</taxon>
        <taxon>Trapa</taxon>
    </lineage>
</organism>
<dbReference type="InterPro" id="IPR025258">
    <property type="entry name" value="RH_dom"/>
</dbReference>
<dbReference type="InterPro" id="IPR001683">
    <property type="entry name" value="PX_dom"/>
</dbReference>
<protein>
    <recommendedName>
        <fullName evidence="6">PX domain-containing protein</fullName>
    </recommendedName>
</protein>
<dbReference type="Gene3D" id="3.30.1520.10">
    <property type="entry name" value="Phox-like domain"/>
    <property type="match status" value="1"/>
</dbReference>
<dbReference type="PROSITE" id="PS50195">
    <property type="entry name" value="PX"/>
    <property type="match status" value="1"/>
</dbReference>
<comment type="caution">
    <text evidence="7">The sequence shown here is derived from an EMBL/GenBank/DDBJ whole genome shotgun (WGS) entry which is preliminary data.</text>
</comment>
<keyword evidence="4" id="KW-0862">Zinc</keyword>
<keyword evidence="1" id="KW-0479">Metal-binding</keyword>
<name>A0AAN7LCY2_TRANT</name>
<dbReference type="PANTHER" id="PTHR12326:SF3">
    <property type="entry name" value="DIFFERENTIALLY EXPRESSED IN FDCP 8 HOMOLOG"/>
    <property type="match status" value="1"/>
</dbReference>
<dbReference type="InterPro" id="IPR036871">
    <property type="entry name" value="PX_dom_sf"/>
</dbReference>